<feature type="region of interest" description="Disordered" evidence="1">
    <location>
        <begin position="36"/>
        <end position="58"/>
    </location>
</feature>
<organism evidence="2 3">
    <name type="scientific">Reticulomyxa filosa</name>
    <dbReference type="NCBI Taxonomy" id="46433"/>
    <lineage>
        <taxon>Eukaryota</taxon>
        <taxon>Sar</taxon>
        <taxon>Rhizaria</taxon>
        <taxon>Retaria</taxon>
        <taxon>Foraminifera</taxon>
        <taxon>Monothalamids</taxon>
        <taxon>Reticulomyxidae</taxon>
        <taxon>Reticulomyxa</taxon>
    </lineage>
</organism>
<comment type="caution">
    <text evidence="2">The sequence shown here is derived from an EMBL/GenBank/DDBJ whole genome shotgun (WGS) entry which is preliminary data.</text>
</comment>
<dbReference type="SUPFAM" id="SSF63748">
    <property type="entry name" value="Tudor/PWWP/MBT"/>
    <property type="match status" value="1"/>
</dbReference>
<dbReference type="CDD" id="cd09487">
    <property type="entry name" value="SAM_superfamily"/>
    <property type="match status" value="1"/>
</dbReference>
<reference evidence="2 3" key="1">
    <citation type="journal article" date="2013" name="Curr. Biol.">
        <title>The Genome of the Foraminiferan Reticulomyxa filosa.</title>
        <authorList>
            <person name="Glockner G."/>
            <person name="Hulsmann N."/>
            <person name="Schleicher M."/>
            <person name="Noegel A.A."/>
            <person name="Eichinger L."/>
            <person name="Gallinger C."/>
            <person name="Pawlowski J."/>
            <person name="Sierra R."/>
            <person name="Euteneuer U."/>
            <person name="Pillet L."/>
            <person name="Moustafa A."/>
            <person name="Platzer M."/>
            <person name="Groth M."/>
            <person name="Szafranski K."/>
            <person name="Schliwa M."/>
        </authorList>
    </citation>
    <scope>NUCLEOTIDE SEQUENCE [LARGE SCALE GENOMIC DNA]</scope>
</reference>
<proteinExistence type="predicted"/>
<keyword evidence="3" id="KW-1185">Reference proteome</keyword>
<accession>X6M4B7</accession>
<dbReference type="Gene3D" id="1.10.150.50">
    <property type="entry name" value="Transcription Factor, Ets-1"/>
    <property type="match status" value="1"/>
</dbReference>
<evidence type="ECO:0000313" key="2">
    <source>
        <dbReference type="EMBL" id="ETO08461.1"/>
    </source>
</evidence>
<dbReference type="EMBL" id="ASPP01024976">
    <property type="protein sequence ID" value="ETO08461.1"/>
    <property type="molecule type" value="Genomic_DNA"/>
</dbReference>
<feature type="non-terminal residue" evidence="2">
    <location>
        <position position="1"/>
    </location>
</feature>
<gene>
    <name evidence="2" type="ORF">RFI_28926</name>
</gene>
<name>X6M4B7_RETFI</name>
<dbReference type="Proteomes" id="UP000023152">
    <property type="component" value="Unassembled WGS sequence"/>
</dbReference>
<dbReference type="SUPFAM" id="SSF47769">
    <property type="entry name" value="SAM/Pointed domain"/>
    <property type="match status" value="1"/>
</dbReference>
<evidence type="ECO:0000256" key="1">
    <source>
        <dbReference type="SAM" id="MobiDB-lite"/>
    </source>
</evidence>
<sequence length="278" mass="32714">LVYEKDSKNYLFWTHLDDVNSIAKFMSKSGQVQKTQTDLEKQIKDQDSNSPEKALTPQTKAKKQYYYVNDPGAMSLLRAKRFEKKDNEVIDNKYAIGDWLEAQDLRSSRWIPGNVIDKENNWIVVHFDGFSSKFDQKLHVVQMKARLRDFEPGQIRLKIKDVSQKLHLIYKKKKDKSENKLESEKEGNDSFIELKKGLKSIGLFDKYISIFEKYQINDSTLPLLDKQHLKEITELTLGDRIKFANWLKNYQLSLQQRKNNGNNDQIFKIHKEHLCVLL</sequence>
<feature type="compositionally biased region" description="Basic and acidic residues" evidence="1">
    <location>
        <begin position="37"/>
        <end position="47"/>
    </location>
</feature>
<dbReference type="Gene3D" id="2.30.30.140">
    <property type="match status" value="1"/>
</dbReference>
<evidence type="ECO:0008006" key="4">
    <source>
        <dbReference type="Google" id="ProtNLM"/>
    </source>
</evidence>
<evidence type="ECO:0000313" key="3">
    <source>
        <dbReference type="Proteomes" id="UP000023152"/>
    </source>
</evidence>
<feature type="compositionally biased region" description="Polar residues" evidence="1">
    <location>
        <begin position="48"/>
        <end position="58"/>
    </location>
</feature>
<dbReference type="InterPro" id="IPR013761">
    <property type="entry name" value="SAM/pointed_sf"/>
</dbReference>
<dbReference type="AlphaFoldDB" id="X6M4B7"/>
<protein>
    <recommendedName>
        <fullName evidence="4">SAM domain-containing protein</fullName>
    </recommendedName>
</protein>